<dbReference type="EMBL" id="MN740292">
    <property type="protein sequence ID" value="QHT98328.1"/>
    <property type="molecule type" value="Genomic_DNA"/>
</dbReference>
<proteinExistence type="predicted"/>
<sequence>MSLPQGKREFIRKLVAGLDNLMEITQIANQIGISPRNEIEEFIKKQFLVQTDTGEYSVNKVAFRMGVQVLDFDILSKVLMHLDKLKIKLKNVFDRANLNPLYFDQEGMLYARLIETGDLKTFLDLILY</sequence>
<name>A0A6C0IYB8_9ZZZZ</name>
<organism evidence="1">
    <name type="scientific">viral metagenome</name>
    <dbReference type="NCBI Taxonomy" id="1070528"/>
    <lineage>
        <taxon>unclassified sequences</taxon>
        <taxon>metagenomes</taxon>
        <taxon>organismal metagenomes</taxon>
    </lineage>
</organism>
<protein>
    <submittedName>
        <fullName evidence="1">Uncharacterized protein</fullName>
    </submittedName>
</protein>
<dbReference type="AlphaFoldDB" id="A0A6C0IYB8"/>
<accession>A0A6C0IYB8</accession>
<reference evidence="1" key="1">
    <citation type="journal article" date="2020" name="Nature">
        <title>Giant virus diversity and host interactions through global metagenomics.</title>
        <authorList>
            <person name="Schulz F."/>
            <person name="Roux S."/>
            <person name="Paez-Espino D."/>
            <person name="Jungbluth S."/>
            <person name="Walsh D.A."/>
            <person name="Denef V.J."/>
            <person name="McMahon K.D."/>
            <person name="Konstantinidis K.T."/>
            <person name="Eloe-Fadrosh E.A."/>
            <person name="Kyrpides N.C."/>
            <person name="Woyke T."/>
        </authorList>
    </citation>
    <scope>NUCLEOTIDE SEQUENCE</scope>
    <source>
        <strain evidence="1">GVMAG-M-3300025652-16</strain>
    </source>
</reference>
<evidence type="ECO:0000313" key="1">
    <source>
        <dbReference type="EMBL" id="QHT98328.1"/>
    </source>
</evidence>